<comment type="caution">
    <text evidence="2">The sequence shown here is derived from an EMBL/GenBank/DDBJ whole genome shotgun (WGS) entry which is preliminary data.</text>
</comment>
<gene>
    <name evidence="1" type="ORF">ILEXP_LOCUS54190</name>
    <name evidence="2" type="ORF">ILEXP_LOCUS54473</name>
</gene>
<dbReference type="Pfam" id="PF04720">
    <property type="entry name" value="PDDEXK_6"/>
    <property type="match status" value="1"/>
</dbReference>
<dbReference type="EMBL" id="CAUOFW020008869">
    <property type="protein sequence ID" value="CAK9184177.1"/>
    <property type="molecule type" value="Genomic_DNA"/>
</dbReference>
<keyword evidence="3" id="KW-1185">Reference proteome</keyword>
<sequence length="307" mass="34889">MAGATARIPTRHRILTWGNVEIGNSRDPVMNLSSTVFGFLEEEGQGSLESISSDDYGDNDVMEYNEERENSASVGDKKSFWETQHQLLQATLRRTSSLETRIRNATKEAIKEFQLAENVCICLRPVATGCRNCLMREVCSRLQNAGINSAICKSKWSSSPDIPSGKHTFLDVVDSSNSKKTEPIRVIIELNFRAEFEMARANEEYNQLINMLPEIFVGKVERLSSLIKILCSSAKKCMKEKRMHMAPWRKHRYMQAKWLRTCERTTTKTTLSPIENSIRPVRPRASMLTVDLLENLSNLHCTVVKVV</sequence>
<dbReference type="InterPro" id="IPR006502">
    <property type="entry name" value="PDDEXK-like"/>
</dbReference>
<dbReference type="Proteomes" id="UP001642360">
    <property type="component" value="Unassembled WGS sequence"/>
</dbReference>
<evidence type="ECO:0000313" key="1">
    <source>
        <dbReference type="EMBL" id="CAK9183895.1"/>
    </source>
</evidence>
<proteinExistence type="predicted"/>
<protein>
    <submittedName>
        <fullName evidence="2">Uncharacterized protein</fullName>
    </submittedName>
</protein>
<dbReference type="EMBL" id="CAUOFW020008794">
    <property type="protein sequence ID" value="CAK9183895.1"/>
    <property type="molecule type" value="Genomic_DNA"/>
</dbReference>
<reference evidence="2 3" key="1">
    <citation type="submission" date="2024-02" db="EMBL/GenBank/DDBJ databases">
        <authorList>
            <person name="Vignale AGUSTIN F."/>
            <person name="Sosa J E."/>
            <person name="Modenutti C."/>
        </authorList>
    </citation>
    <scope>NUCLEOTIDE SEQUENCE [LARGE SCALE GENOMIC DNA]</scope>
</reference>
<dbReference type="AlphaFoldDB" id="A0ABC8UTT6"/>
<dbReference type="PANTHER" id="PTHR31579">
    <property type="entry name" value="OS03G0796600 PROTEIN"/>
    <property type="match status" value="1"/>
</dbReference>
<organism evidence="2 3">
    <name type="scientific">Ilex paraguariensis</name>
    <name type="common">yerba mate</name>
    <dbReference type="NCBI Taxonomy" id="185542"/>
    <lineage>
        <taxon>Eukaryota</taxon>
        <taxon>Viridiplantae</taxon>
        <taxon>Streptophyta</taxon>
        <taxon>Embryophyta</taxon>
        <taxon>Tracheophyta</taxon>
        <taxon>Spermatophyta</taxon>
        <taxon>Magnoliopsida</taxon>
        <taxon>eudicotyledons</taxon>
        <taxon>Gunneridae</taxon>
        <taxon>Pentapetalae</taxon>
        <taxon>asterids</taxon>
        <taxon>campanulids</taxon>
        <taxon>Aquifoliales</taxon>
        <taxon>Aquifoliaceae</taxon>
        <taxon>Ilex</taxon>
    </lineage>
</organism>
<evidence type="ECO:0000313" key="2">
    <source>
        <dbReference type="EMBL" id="CAK9184177.1"/>
    </source>
</evidence>
<accession>A0ABC8UTT6</accession>
<evidence type="ECO:0000313" key="3">
    <source>
        <dbReference type="Proteomes" id="UP001642360"/>
    </source>
</evidence>
<dbReference type="NCBIfam" id="TIGR01615">
    <property type="entry name" value="A_thal_3542"/>
    <property type="match status" value="1"/>
</dbReference>
<name>A0ABC8UTT6_9AQUA</name>
<dbReference type="PANTHER" id="PTHR31579:SF2">
    <property type="entry name" value="DUF506 FAMILY PROTEIN"/>
    <property type="match status" value="1"/>
</dbReference>